<gene>
    <name evidence="2" type="ORF">KXJ69_09675</name>
</gene>
<name>A0A9X1JW14_9FLAO</name>
<keyword evidence="2" id="KW-0489">Methyltransferase</keyword>
<dbReference type="GO" id="GO:0008168">
    <property type="term" value="F:methyltransferase activity"/>
    <property type="evidence" value="ECO:0007669"/>
    <property type="project" value="UniProtKB-KW"/>
</dbReference>
<dbReference type="CDD" id="cd02440">
    <property type="entry name" value="AdoMet_MTases"/>
    <property type="match status" value="1"/>
</dbReference>
<evidence type="ECO:0000313" key="2">
    <source>
        <dbReference type="EMBL" id="MBW2938375.1"/>
    </source>
</evidence>
<dbReference type="GO" id="GO:0032259">
    <property type="term" value="P:methylation"/>
    <property type="evidence" value="ECO:0007669"/>
    <property type="project" value="UniProtKB-KW"/>
</dbReference>
<dbReference type="Proteomes" id="UP001138686">
    <property type="component" value="Unassembled WGS sequence"/>
</dbReference>
<comment type="caution">
    <text evidence="2">The sequence shown here is derived from an EMBL/GenBank/DDBJ whole genome shotgun (WGS) entry which is preliminary data.</text>
</comment>
<dbReference type="EMBL" id="JAHWDP010000003">
    <property type="protein sequence ID" value="MBW2938375.1"/>
    <property type="molecule type" value="Genomic_DNA"/>
</dbReference>
<keyword evidence="3" id="KW-1185">Reference proteome</keyword>
<evidence type="ECO:0000313" key="3">
    <source>
        <dbReference type="Proteomes" id="UP001138686"/>
    </source>
</evidence>
<dbReference type="InterPro" id="IPR025714">
    <property type="entry name" value="Methyltranfer_dom"/>
</dbReference>
<accession>A0A9X1JW14</accession>
<proteinExistence type="predicted"/>
<keyword evidence="2" id="KW-0808">Transferase</keyword>
<dbReference type="PANTHER" id="PTHR43861">
    <property type="entry name" value="TRANS-ACONITATE 2-METHYLTRANSFERASE-RELATED"/>
    <property type="match status" value="1"/>
</dbReference>
<dbReference type="RefSeq" id="WP_219052887.1">
    <property type="nucleotide sequence ID" value="NZ_JAHWDP010000003.1"/>
</dbReference>
<feature type="domain" description="Methyltransferase" evidence="1">
    <location>
        <begin position="41"/>
        <end position="152"/>
    </location>
</feature>
<dbReference type="AlphaFoldDB" id="A0A9X1JW14"/>
<evidence type="ECO:0000259" key="1">
    <source>
        <dbReference type="Pfam" id="PF13847"/>
    </source>
</evidence>
<sequence>MSESNAYILGTDQLELHRLGIQHQVWATEAQKGWDLAHFNAGQTLLDLGCGPGFCTQELAYITGASGKVMGVDKSEGFINHLHQIAKLNHLSIDAICTDFNDLQLAPNSLDGMYCRWALAWIPNPEEILKKVYDALKPGGRMVLHEYYDWSTHQTEPSIPGLTKAIKAAYKSFGDMDADLNIGRHLPRILTELGMTVTSTRIMAKLATPKDLVWQWPKSFYESFFPRLAETGYLNQEDVTNALRGLAQLENNHGASICCPIMIEVIAEK</sequence>
<protein>
    <submittedName>
        <fullName evidence="2">Methyltransferase domain-containing protein</fullName>
    </submittedName>
</protein>
<organism evidence="2 3">
    <name type="scientific">Halomarinibacterium sedimenti</name>
    <dbReference type="NCBI Taxonomy" id="2857106"/>
    <lineage>
        <taxon>Bacteria</taxon>
        <taxon>Pseudomonadati</taxon>
        <taxon>Bacteroidota</taxon>
        <taxon>Flavobacteriia</taxon>
        <taxon>Flavobacteriales</taxon>
        <taxon>Flavobacteriaceae</taxon>
        <taxon>Halomarinibacterium</taxon>
    </lineage>
</organism>
<dbReference type="Pfam" id="PF13847">
    <property type="entry name" value="Methyltransf_31"/>
    <property type="match status" value="1"/>
</dbReference>
<reference evidence="2" key="1">
    <citation type="submission" date="2021-07" db="EMBL/GenBank/DDBJ databases">
        <title>Aureisphaera sp. CAU 1614 isolated from sea sediment.</title>
        <authorList>
            <person name="Kim W."/>
        </authorList>
    </citation>
    <scope>NUCLEOTIDE SEQUENCE</scope>
    <source>
        <strain evidence="2">CAU 1614</strain>
    </source>
</reference>